<accession>A0A074Z6D6</accession>
<dbReference type="STRING" id="6198.A0A074Z6D6"/>
<protein>
    <submittedName>
        <fullName evidence="1">Uncharacterized protein</fullName>
    </submittedName>
</protein>
<name>A0A074Z6D6_OPIVI</name>
<dbReference type="Proteomes" id="UP000054324">
    <property type="component" value="Unassembled WGS sequence"/>
</dbReference>
<sequence length="92" mass="10027">MLTENQTSVDVEEVPCPDAVPHTCHRITERLCSCVIQHLHRQCAKILAGSWSSAENVVIEKLRFGQPGSIPALVPPCGMAARHRKGATAEQL</sequence>
<dbReference type="RefSeq" id="XP_009173631.1">
    <property type="nucleotide sequence ID" value="XM_009175367.1"/>
</dbReference>
<evidence type="ECO:0000313" key="2">
    <source>
        <dbReference type="Proteomes" id="UP000054324"/>
    </source>
</evidence>
<keyword evidence="2" id="KW-1185">Reference proteome</keyword>
<proteinExistence type="predicted"/>
<dbReference type="KEGG" id="ovi:T265_09334"/>
<dbReference type="GeneID" id="20323507"/>
<dbReference type="EMBL" id="KL596888">
    <property type="protein sequence ID" value="KER22633.1"/>
    <property type="molecule type" value="Genomic_DNA"/>
</dbReference>
<dbReference type="CTD" id="20323507"/>
<organism evidence="1 2">
    <name type="scientific">Opisthorchis viverrini</name>
    <name type="common">Southeast Asian liver fluke</name>
    <dbReference type="NCBI Taxonomy" id="6198"/>
    <lineage>
        <taxon>Eukaryota</taxon>
        <taxon>Metazoa</taxon>
        <taxon>Spiralia</taxon>
        <taxon>Lophotrochozoa</taxon>
        <taxon>Platyhelminthes</taxon>
        <taxon>Trematoda</taxon>
        <taxon>Digenea</taxon>
        <taxon>Opisthorchiida</taxon>
        <taxon>Opisthorchiata</taxon>
        <taxon>Opisthorchiidae</taxon>
        <taxon>Opisthorchis</taxon>
    </lineage>
</organism>
<evidence type="ECO:0000313" key="1">
    <source>
        <dbReference type="EMBL" id="KER22633.1"/>
    </source>
</evidence>
<reference evidence="1 2" key="1">
    <citation type="submission" date="2013-11" db="EMBL/GenBank/DDBJ databases">
        <title>Opisthorchis viverrini - life in the bile duct.</title>
        <authorList>
            <person name="Young N.D."/>
            <person name="Nagarajan N."/>
            <person name="Lin S.J."/>
            <person name="Korhonen P.K."/>
            <person name="Jex A.R."/>
            <person name="Hall R.S."/>
            <person name="Safavi-Hemami H."/>
            <person name="Kaewkong W."/>
            <person name="Bertrand D."/>
            <person name="Gao S."/>
            <person name="Seet Q."/>
            <person name="Wongkham S."/>
            <person name="Teh B.T."/>
            <person name="Wongkham C."/>
            <person name="Intapan P.M."/>
            <person name="Maleewong W."/>
            <person name="Yang X."/>
            <person name="Hu M."/>
            <person name="Wang Z."/>
            <person name="Hofmann A."/>
            <person name="Sternberg P.W."/>
            <person name="Tan P."/>
            <person name="Wang J."/>
            <person name="Gasser R.B."/>
        </authorList>
    </citation>
    <scope>NUCLEOTIDE SEQUENCE [LARGE SCALE GENOMIC DNA]</scope>
</reference>
<dbReference type="AlphaFoldDB" id="A0A074Z6D6"/>
<gene>
    <name evidence="1" type="ORF">T265_09334</name>
</gene>